<comment type="caution">
    <text evidence="6">The sequence shown here is derived from an EMBL/GenBank/DDBJ whole genome shotgun (WGS) entry which is preliminary data.</text>
</comment>
<dbReference type="SMART" id="SM00857">
    <property type="entry name" value="Resolvase"/>
    <property type="match status" value="1"/>
</dbReference>
<keyword evidence="3" id="KW-0233">DNA recombination</keyword>
<dbReference type="InterPro" id="IPR036162">
    <property type="entry name" value="Resolvase-like_N_sf"/>
</dbReference>
<evidence type="ECO:0000259" key="5">
    <source>
        <dbReference type="PROSITE" id="PS51736"/>
    </source>
</evidence>
<feature type="domain" description="Resolvase/invertase-type recombinase catalytic" evidence="5">
    <location>
        <begin position="11"/>
        <end position="153"/>
    </location>
</feature>
<evidence type="ECO:0000256" key="4">
    <source>
        <dbReference type="PROSITE-ProRule" id="PRU10137"/>
    </source>
</evidence>
<dbReference type="InterPro" id="IPR006119">
    <property type="entry name" value="Resolv_N"/>
</dbReference>
<gene>
    <name evidence="6" type="ORF">JJL56_31790</name>
</gene>
<name>A0ABS1I8V8_9PROT</name>
<organism evidence="6 7">
    <name type="scientific">Azospirillum aestuarii</name>
    <dbReference type="NCBI Taxonomy" id="2802052"/>
    <lineage>
        <taxon>Bacteria</taxon>
        <taxon>Pseudomonadati</taxon>
        <taxon>Pseudomonadota</taxon>
        <taxon>Alphaproteobacteria</taxon>
        <taxon>Rhodospirillales</taxon>
        <taxon>Azospirillaceae</taxon>
        <taxon>Azospirillum</taxon>
    </lineage>
</organism>
<dbReference type="PROSITE" id="PS51736">
    <property type="entry name" value="RECOMBINASES_3"/>
    <property type="match status" value="1"/>
</dbReference>
<dbReference type="RefSeq" id="WP_200487782.1">
    <property type="nucleotide sequence ID" value="NZ_JAEPIV010000057.1"/>
</dbReference>
<dbReference type="PANTHER" id="PTHR30461">
    <property type="entry name" value="DNA-INVERTASE FROM LAMBDOID PROPHAGE"/>
    <property type="match status" value="1"/>
</dbReference>
<dbReference type="PROSITE" id="PS00397">
    <property type="entry name" value="RECOMBINASES_1"/>
    <property type="match status" value="1"/>
</dbReference>
<reference evidence="6 7" key="1">
    <citation type="submission" date="2021-01" db="EMBL/GenBank/DDBJ databases">
        <title>Azospirillum sp. YIM DDC1 draft genome.</title>
        <authorList>
            <person name="Wang Y.-X."/>
        </authorList>
    </citation>
    <scope>NUCLEOTIDE SEQUENCE [LARGE SCALE GENOMIC DNA]</scope>
    <source>
        <strain evidence="6 7">YIM DDC1</strain>
    </source>
</reference>
<evidence type="ECO:0000313" key="7">
    <source>
        <dbReference type="Proteomes" id="UP000654452"/>
    </source>
</evidence>
<dbReference type="Pfam" id="PF00239">
    <property type="entry name" value="Resolvase"/>
    <property type="match status" value="1"/>
</dbReference>
<dbReference type="PANTHER" id="PTHR30461:SF2">
    <property type="entry name" value="SERINE RECOMBINASE PINE-RELATED"/>
    <property type="match status" value="1"/>
</dbReference>
<keyword evidence="2" id="KW-0238">DNA-binding</keyword>
<evidence type="ECO:0000256" key="3">
    <source>
        <dbReference type="ARBA" id="ARBA00023172"/>
    </source>
</evidence>
<dbReference type="SUPFAM" id="SSF53041">
    <property type="entry name" value="Resolvase-like"/>
    <property type="match status" value="1"/>
</dbReference>
<accession>A0ABS1I8V8</accession>
<feature type="active site" description="O-(5'-phospho-DNA)-serine intermediate" evidence="4">
    <location>
        <position position="19"/>
    </location>
</feature>
<sequence length="211" mass="23273">MDKIVMPPGRRTALYLRVSTADQKPDLQYDGLRGYAERAGLVIVGDYCDVAVSGRHEGRPQLNALMAAARKRELDCVLVWKFDRFARSTRHLLMALEEFRHLGVRFISVQDQVDTDSPAGRAMFTIIGAMAELESALISERVTAGMKAAKARGKHLGRPPIRRAVVAEIEALAASTDLSIRQIHEKIGGKASRGVVGEITKRIRSERPTAL</sequence>
<proteinExistence type="predicted"/>
<keyword evidence="7" id="KW-1185">Reference proteome</keyword>
<dbReference type="Gene3D" id="3.40.50.1390">
    <property type="entry name" value="Resolvase, N-terminal catalytic domain"/>
    <property type="match status" value="1"/>
</dbReference>
<evidence type="ECO:0000256" key="1">
    <source>
        <dbReference type="ARBA" id="ARBA00022908"/>
    </source>
</evidence>
<keyword evidence="1" id="KW-0229">DNA integration</keyword>
<dbReference type="InterPro" id="IPR006118">
    <property type="entry name" value="Recombinase_CS"/>
</dbReference>
<dbReference type="EMBL" id="JAEPIV010000057">
    <property type="protein sequence ID" value="MBK4723435.1"/>
    <property type="molecule type" value="Genomic_DNA"/>
</dbReference>
<dbReference type="Proteomes" id="UP000654452">
    <property type="component" value="Unassembled WGS sequence"/>
</dbReference>
<dbReference type="InterPro" id="IPR050639">
    <property type="entry name" value="SSR_resolvase"/>
</dbReference>
<evidence type="ECO:0000313" key="6">
    <source>
        <dbReference type="EMBL" id="MBK4723435.1"/>
    </source>
</evidence>
<evidence type="ECO:0000256" key="2">
    <source>
        <dbReference type="ARBA" id="ARBA00023125"/>
    </source>
</evidence>
<dbReference type="CDD" id="cd03768">
    <property type="entry name" value="SR_ResInv"/>
    <property type="match status" value="1"/>
</dbReference>
<protein>
    <submittedName>
        <fullName evidence="6">Recombinase family protein</fullName>
    </submittedName>
</protein>